<dbReference type="OrthoDB" id="2555519at2759"/>
<feature type="compositionally biased region" description="Polar residues" evidence="1">
    <location>
        <begin position="555"/>
        <end position="564"/>
    </location>
</feature>
<sequence length="573" mass="61506">MTSVAGHRKPKSRPASPTKHLDVFPPPAYAQPVVIRAKVNSIAQTNAIGRARNVSNSSAPPIARPPSPFKTRPTRTNSSSNLSAVASSSSVSSPVTSSHPNSPSPTIKARRTVRPVTPRAGMASVSNPSARSAGNLPPAVSVPLVNRIPASPPKRRTSSVSETSNSSLLSGVMSAPATPLPRIEVRGRKQSPSRASPTFQIKSKVSQVLKSRPLSTIMSSSESYTSPPVPITSSEPPHPAKPKPVPSRIPRSPARSPNRSPSPTRTRTLRPTSRSRPQFQSSTSPPTISPRSIPLPPQSPSTSAISFSSVSSSSASQVRSPLSDLSGHSTDPPSRHPSSPPKSTVFSRGGITPTITPIQLPVAEDFGTRVTTSDEEVEQILTESDSDSGEDSEVIEEHRSKAAAKTDRKIADLEITNKSLLAINGNLESVKHRQAKEIRELRRKLRESRLVLPPVRFKMLESTEGDQGEKDPLSEEEESEEESAKDENFERVKRLVEDLLSTARRALESKPEDHTPASIPKVQVLHADEVAYLDRERRVVPEDGDTTIDAESIGEVSTRNGTPSPESPPALAP</sequence>
<feature type="compositionally biased region" description="Low complexity" evidence="1">
    <location>
        <begin position="76"/>
        <end position="106"/>
    </location>
</feature>
<feature type="compositionally biased region" description="Low complexity" evidence="1">
    <location>
        <begin position="300"/>
        <end position="323"/>
    </location>
</feature>
<feature type="compositionally biased region" description="Basic residues" evidence="1">
    <location>
        <begin position="1"/>
        <end position="12"/>
    </location>
</feature>
<feature type="region of interest" description="Disordered" evidence="1">
    <location>
        <begin position="536"/>
        <end position="573"/>
    </location>
</feature>
<feature type="compositionally biased region" description="Basic and acidic residues" evidence="1">
    <location>
        <begin position="395"/>
        <end position="406"/>
    </location>
</feature>
<reference evidence="2 3" key="1">
    <citation type="journal article" date="2016" name="Mol. Biol. Evol.">
        <title>Comparative Genomics of Early-Diverging Mushroom-Forming Fungi Provides Insights into the Origins of Lignocellulose Decay Capabilities.</title>
        <authorList>
            <person name="Nagy L.G."/>
            <person name="Riley R."/>
            <person name="Tritt A."/>
            <person name="Adam C."/>
            <person name="Daum C."/>
            <person name="Floudas D."/>
            <person name="Sun H."/>
            <person name="Yadav J.S."/>
            <person name="Pangilinan J."/>
            <person name="Larsson K.H."/>
            <person name="Matsuura K."/>
            <person name="Barry K."/>
            <person name="Labutti K."/>
            <person name="Kuo R."/>
            <person name="Ohm R.A."/>
            <person name="Bhattacharya S.S."/>
            <person name="Shirouzu T."/>
            <person name="Yoshinaga Y."/>
            <person name="Martin F.M."/>
            <person name="Grigoriev I.V."/>
            <person name="Hibbett D.S."/>
        </authorList>
    </citation>
    <scope>NUCLEOTIDE SEQUENCE [LARGE SCALE GENOMIC DNA]</scope>
    <source>
        <strain evidence="2 3">HHB10207 ss-3</strain>
    </source>
</reference>
<keyword evidence="3" id="KW-1185">Reference proteome</keyword>
<accession>A0A166IKY8</accession>
<feature type="compositionally biased region" description="Low complexity" evidence="1">
    <location>
        <begin position="158"/>
        <end position="170"/>
    </location>
</feature>
<evidence type="ECO:0000256" key="1">
    <source>
        <dbReference type="SAM" id="MobiDB-lite"/>
    </source>
</evidence>
<evidence type="ECO:0000313" key="2">
    <source>
        <dbReference type="EMBL" id="KZT43852.1"/>
    </source>
</evidence>
<organism evidence="2 3">
    <name type="scientific">Sistotremastrum suecicum HHB10207 ss-3</name>
    <dbReference type="NCBI Taxonomy" id="1314776"/>
    <lineage>
        <taxon>Eukaryota</taxon>
        <taxon>Fungi</taxon>
        <taxon>Dikarya</taxon>
        <taxon>Basidiomycota</taxon>
        <taxon>Agaricomycotina</taxon>
        <taxon>Agaricomycetes</taxon>
        <taxon>Sistotremastrales</taxon>
        <taxon>Sistotremastraceae</taxon>
        <taxon>Sistotremastrum</taxon>
    </lineage>
</organism>
<gene>
    <name evidence="2" type="ORF">SISSUDRAFT_506873</name>
</gene>
<dbReference type="STRING" id="1314776.A0A166IKY8"/>
<feature type="compositionally biased region" description="Polar residues" evidence="1">
    <location>
        <begin position="190"/>
        <end position="209"/>
    </location>
</feature>
<dbReference type="EMBL" id="KV428006">
    <property type="protein sequence ID" value="KZT43852.1"/>
    <property type="molecule type" value="Genomic_DNA"/>
</dbReference>
<feature type="region of interest" description="Disordered" evidence="1">
    <location>
        <begin position="1"/>
        <end position="26"/>
    </location>
</feature>
<evidence type="ECO:0000313" key="3">
    <source>
        <dbReference type="Proteomes" id="UP000076798"/>
    </source>
</evidence>
<feature type="compositionally biased region" description="Acidic residues" evidence="1">
    <location>
        <begin position="474"/>
        <end position="484"/>
    </location>
</feature>
<proteinExistence type="predicted"/>
<feature type="region of interest" description="Disordered" evidence="1">
    <location>
        <begin position="49"/>
        <end position="406"/>
    </location>
</feature>
<feature type="compositionally biased region" description="Pro residues" evidence="1">
    <location>
        <begin position="236"/>
        <end position="247"/>
    </location>
</feature>
<name>A0A166IKY8_9AGAM</name>
<feature type="compositionally biased region" description="Acidic residues" evidence="1">
    <location>
        <begin position="373"/>
        <end position="394"/>
    </location>
</feature>
<dbReference type="AlphaFoldDB" id="A0A166IKY8"/>
<feature type="compositionally biased region" description="Low complexity" evidence="1">
    <location>
        <begin position="215"/>
        <end position="226"/>
    </location>
</feature>
<protein>
    <submittedName>
        <fullName evidence="2">Uncharacterized protein</fullName>
    </submittedName>
</protein>
<feature type="region of interest" description="Disordered" evidence="1">
    <location>
        <begin position="457"/>
        <end position="491"/>
    </location>
</feature>
<dbReference type="Proteomes" id="UP000076798">
    <property type="component" value="Unassembled WGS sequence"/>
</dbReference>
<feature type="compositionally biased region" description="Low complexity" evidence="1">
    <location>
        <begin position="248"/>
        <end position="292"/>
    </location>
</feature>